<dbReference type="InterPro" id="IPR007404">
    <property type="entry name" value="YdjM-like"/>
</dbReference>
<dbReference type="EMBL" id="MUBC01000009">
    <property type="protein sequence ID" value="ONM44845.1"/>
    <property type="molecule type" value="Genomic_DNA"/>
</dbReference>
<evidence type="ECO:0000256" key="1">
    <source>
        <dbReference type="SAM" id="Phobius"/>
    </source>
</evidence>
<dbReference type="OrthoDB" id="199738at2"/>
<sequence>MLIAHLPSGFVLSSYLLAPLRRAPVRPIWLLLAGCLGGIFPDFDMLYFYFVDNGMVHHHRYATHWPLLWLCLLSGALVGLALCRRMPAPWMLLMFSLGGLLHVLLDSLASDIWWFAPFVDQRYSLVTVTPRYKPWWLNFIMHWVFLVELLIWGWALWRWRVRRRWLSGPVSGAA</sequence>
<evidence type="ECO:0000313" key="2">
    <source>
        <dbReference type="EMBL" id="ONM44845.1"/>
    </source>
</evidence>
<organism evidence="2 3">
    <name type="scientific">Halopseudomonas pachastrellae</name>
    <dbReference type="NCBI Taxonomy" id="254161"/>
    <lineage>
        <taxon>Bacteria</taxon>
        <taxon>Pseudomonadati</taxon>
        <taxon>Pseudomonadota</taxon>
        <taxon>Gammaproteobacteria</taxon>
        <taxon>Pseudomonadales</taxon>
        <taxon>Pseudomonadaceae</taxon>
        <taxon>Halopseudomonas</taxon>
    </lineage>
</organism>
<feature type="transmembrane region" description="Helical" evidence="1">
    <location>
        <begin position="90"/>
        <end position="115"/>
    </location>
</feature>
<accession>A0A1S8DHE1</accession>
<name>A0A1S8DHE1_9GAMM</name>
<comment type="caution">
    <text evidence="2">The sequence shown here is derived from an EMBL/GenBank/DDBJ whole genome shotgun (WGS) entry which is preliminary data.</text>
</comment>
<reference evidence="2 3" key="1">
    <citation type="submission" date="2017-01" db="EMBL/GenBank/DDBJ databases">
        <title>Draft genome sequence of Pseudomonas pachastrellae type strain CCUG 46540T from a deep sea.</title>
        <authorList>
            <person name="Gomila M."/>
            <person name="Mulet M."/>
            <person name="Lalucat J."/>
            <person name="Garcia-Valdes E."/>
        </authorList>
    </citation>
    <scope>NUCLEOTIDE SEQUENCE [LARGE SCALE GENOMIC DNA]</scope>
    <source>
        <strain evidence="2 3">CCUG 46540</strain>
    </source>
</reference>
<feature type="transmembrane region" description="Helical" evidence="1">
    <location>
        <begin position="62"/>
        <end position="83"/>
    </location>
</feature>
<dbReference type="RefSeq" id="WP_083725658.1">
    <property type="nucleotide sequence ID" value="NZ_FOUD01000011.1"/>
</dbReference>
<dbReference type="Pfam" id="PF04307">
    <property type="entry name" value="YdjM"/>
    <property type="match status" value="1"/>
</dbReference>
<proteinExistence type="predicted"/>
<keyword evidence="1" id="KW-0812">Transmembrane</keyword>
<evidence type="ECO:0000313" key="3">
    <source>
        <dbReference type="Proteomes" id="UP000242847"/>
    </source>
</evidence>
<gene>
    <name evidence="2" type="ORF">BXT89_05840</name>
</gene>
<evidence type="ECO:0008006" key="4">
    <source>
        <dbReference type="Google" id="ProtNLM"/>
    </source>
</evidence>
<keyword evidence="1" id="KW-1133">Transmembrane helix</keyword>
<dbReference type="AlphaFoldDB" id="A0A1S8DHE1"/>
<protein>
    <recommendedName>
        <fullName evidence="4">Hydrolase</fullName>
    </recommendedName>
</protein>
<feature type="transmembrane region" description="Helical" evidence="1">
    <location>
        <begin position="28"/>
        <end position="50"/>
    </location>
</feature>
<dbReference type="Proteomes" id="UP000242847">
    <property type="component" value="Unassembled WGS sequence"/>
</dbReference>
<feature type="transmembrane region" description="Helical" evidence="1">
    <location>
        <begin position="135"/>
        <end position="157"/>
    </location>
</feature>
<keyword evidence="3" id="KW-1185">Reference proteome</keyword>
<keyword evidence="1" id="KW-0472">Membrane</keyword>